<dbReference type="AlphaFoldDB" id="A0A6P7TSE1"/>
<dbReference type="SUPFAM" id="SSF56672">
    <property type="entry name" value="DNA/RNA polymerases"/>
    <property type="match status" value="1"/>
</dbReference>
<keyword evidence="2" id="KW-1185">Reference proteome</keyword>
<dbReference type="PANTHER" id="PTHR48462">
    <property type="entry name" value="PROTEIN, PUTATIVE-RELATED"/>
    <property type="match status" value="1"/>
</dbReference>
<feature type="domain" description="Reverse transcriptase" evidence="1">
    <location>
        <begin position="117"/>
        <end position="341"/>
    </location>
</feature>
<evidence type="ECO:0000313" key="3">
    <source>
        <dbReference type="RefSeq" id="XP_029655169.1"/>
    </source>
</evidence>
<dbReference type="PROSITE" id="PS50878">
    <property type="entry name" value="RT_POL"/>
    <property type="match status" value="1"/>
</dbReference>
<protein>
    <submittedName>
        <fullName evidence="3">Uncharacterized protein LOC115228839</fullName>
    </submittedName>
</protein>
<dbReference type="InterPro" id="IPR000477">
    <property type="entry name" value="RT_dom"/>
</dbReference>
<proteinExistence type="predicted"/>
<dbReference type="RefSeq" id="XP_029655169.1">
    <property type="nucleotide sequence ID" value="XM_029799309.1"/>
</dbReference>
<dbReference type="InterPro" id="IPR043502">
    <property type="entry name" value="DNA/RNA_pol_sf"/>
</dbReference>
<evidence type="ECO:0000259" key="1">
    <source>
        <dbReference type="PROSITE" id="PS50878"/>
    </source>
</evidence>
<reference evidence="3" key="1">
    <citation type="submission" date="2025-08" db="UniProtKB">
        <authorList>
            <consortium name="RefSeq"/>
        </authorList>
    </citation>
    <scope>IDENTIFICATION</scope>
</reference>
<gene>
    <name evidence="3" type="primary">LOC115228839</name>
</gene>
<evidence type="ECO:0000313" key="2">
    <source>
        <dbReference type="Proteomes" id="UP000515154"/>
    </source>
</evidence>
<dbReference type="KEGG" id="osn:115228839"/>
<organism evidence="2 3">
    <name type="scientific">Octopus sinensis</name>
    <name type="common">East Asian common octopus</name>
    <dbReference type="NCBI Taxonomy" id="2607531"/>
    <lineage>
        <taxon>Eukaryota</taxon>
        <taxon>Metazoa</taxon>
        <taxon>Spiralia</taxon>
        <taxon>Lophotrochozoa</taxon>
        <taxon>Mollusca</taxon>
        <taxon>Cephalopoda</taxon>
        <taxon>Coleoidea</taxon>
        <taxon>Octopodiformes</taxon>
        <taxon>Octopoda</taxon>
        <taxon>Incirrata</taxon>
        <taxon>Octopodidae</taxon>
        <taxon>Octopus</taxon>
    </lineage>
</organism>
<accession>A0A6P7TSE1</accession>
<dbReference type="Pfam" id="PF00078">
    <property type="entry name" value="RVT_1"/>
    <property type="match status" value="1"/>
</dbReference>
<sequence length="775" mass="83752">MNSKLLDGDVRGAVRLVASSNRLLSPSPPVLSNLRSKHPSLPVNSRTQPAIDTTALPQLLVTASQVEKALKSFSPSSSGGIDGLKPGHIKDLTSPLTAEAGRLLLESITNLCNRLIGGNLPDFARAIFFSANLTALGKKDNGVRPIAVSNVFRRLAGKLVCHVVIPELVPKFLPVQLGVGVSGGCESAAHAVRELMDSSLEYLLVKLDISNAFNTVRRDHLLETCLSLAPSAYPLVHLSYSQPSLLLFGDSFIVSSTGVQQGDPLGPFLFAMCVNSVAHSVRSTVNIWYLDDATICGPPRSVLDDLRSIIPALSSIGLEINSSKSEVLNLNIPSDFFAETLDTLEPILKGARVSETKDLGSPIGHEALLQTLIAKASNLSNMIERLSLIDAHVGFFLMRNYFSTPRLLYTLRSSCFRMPNLLSDIDSILKSGAEYLCNIHFDALGWLQSSLPVNLGGIGLRSPVYLALPAFLSSLASSRALTDIVLRNLPERKMSVDHVAALDLWDSAYTKRPADPSVQGQWDSITCDTLSSVLLQSFDQHRLACLRAGCSPGSGAWLDALPQPNIGTLLDGDCLRVAISLRLGLNICEIYKCRCGAMIDQYGLHPLSCRRSARRAPRHTALNDVVLRGLNAAGIPSILEPAGLARGDGKRPDGLSTFPFEFGKSLIWDATCSDTFSEPNLPLSAVAGGSVSLRTEKLKIAKYRELSERYLFAPVAVETSGVIGEKSLTFLYKLGRLISLKRNDTRETGWLLQRISLAIVRGNCFSIYEAGKSSN</sequence>
<dbReference type="PANTHER" id="PTHR48462:SF1">
    <property type="entry name" value="PROTEIN, PUTATIVE-RELATED"/>
    <property type="match status" value="1"/>
</dbReference>
<name>A0A6P7TSE1_9MOLL</name>
<dbReference type="Proteomes" id="UP000515154">
    <property type="component" value="Unplaced"/>
</dbReference>